<keyword evidence="2" id="KW-0813">Transport</keyword>
<comment type="similarity">
    <text evidence="1">Belongs to the ABC transporter superfamily.</text>
</comment>
<evidence type="ECO:0000256" key="4">
    <source>
        <dbReference type="ARBA" id="ARBA00022840"/>
    </source>
</evidence>
<feature type="domain" description="ABC transporter" evidence="5">
    <location>
        <begin position="2"/>
        <end position="231"/>
    </location>
</feature>
<evidence type="ECO:0000256" key="1">
    <source>
        <dbReference type="ARBA" id="ARBA00005417"/>
    </source>
</evidence>
<evidence type="ECO:0000313" key="6">
    <source>
        <dbReference type="EMBL" id="OGG02837.1"/>
    </source>
</evidence>
<dbReference type="SUPFAM" id="SSF52540">
    <property type="entry name" value="P-loop containing nucleoside triphosphate hydrolases"/>
    <property type="match status" value="1"/>
</dbReference>
<organism evidence="6 7">
    <name type="scientific">Candidatus Glassbacteria bacterium RIFCSPLOWO2_12_FULL_58_11</name>
    <dbReference type="NCBI Taxonomy" id="1817867"/>
    <lineage>
        <taxon>Bacteria</taxon>
        <taxon>Candidatus Glassiibacteriota</taxon>
    </lineage>
</organism>
<name>A0A1F5YS83_9BACT</name>
<dbReference type="InterPro" id="IPR027417">
    <property type="entry name" value="P-loop_NTPase"/>
</dbReference>
<evidence type="ECO:0000313" key="7">
    <source>
        <dbReference type="Proteomes" id="UP000179129"/>
    </source>
</evidence>
<dbReference type="Gene3D" id="3.40.50.300">
    <property type="entry name" value="P-loop containing nucleotide triphosphate hydrolases"/>
    <property type="match status" value="1"/>
</dbReference>
<dbReference type="PROSITE" id="PS50893">
    <property type="entry name" value="ABC_TRANSPORTER_2"/>
    <property type="match status" value="1"/>
</dbReference>
<dbReference type="CDD" id="cd03230">
    <property type="entry name" value="ABC_DR_subfamily_A"/>
    <property type="match status" value="1"/>
</dbReference>
<dbReference type="PANTHER" id="PTHR43335">
    <property type="entry name" value="ABC TRANSPORTER, ATP-BINDING PROTEIN"/>
    <property type="match status" value="1"/>
</dbReference>
<keyword evidence="4" id="KW-0067">ATP-binding</keyword>
<evidence type="ECO:0000256" key="2">
    <source>
        <dbReference type="ARBA" id="ARBA00022448"/>
    </source>
</evidence>
<keyword evidence="3" id="KW-0547">Nucleotide-binding</keyword>
<dbReference type="EMBL" id="MFIX01000169">
    <property type="protein sequence ID" value="OGG02837.1"/>
    <property type="molecule type" value="Genomic_DNA"/>
</dbReference>
<dbReference type="STRING" id="1817867.A3F83_06585"/>
<comment type="caution">
    <text evidence="6">The sequence shown here is derived from an EMBL/GenBank/DDBJ whole genome shotgun (WGS) entry which is preliminary data.</text>
</comment>
<proteinExistence type="inferred from homology"/>
<dbReference type="Pfam" id="PF00005">
    <property type="entry name" value="ABC_tran"/>
    <property type="match status" value="1"/>
</dbReference>
<protein>
    <submittedName>
        <fullName evidence="6">MFS transporter</fullName>
    </submittedName>
</protein>
<sequence length="313" mass="33877">MIEIQSVNKFYGAVQVLKDISFKVDKGEIVGFLGPNGAGKTTTMRILNGFMPATSGKAIVAGFQVDKQPLEVKRRIGYLPENVSLYNDMSVSEYLSFVARAKRVPRREVKAKVSRVCLQCAVDGVANRLIGSLSKGYKQRVGLAQAIINEPDVLIMDEPTTGLDPAQIIEIRELIKSFAGEHTIILSTHILQEVSAICRRVIIINDGRIVTEDSLANLTGSSAKGGSLMVRVQGNPADLRRKLALLSGVVSVREAGNTEEPGTTDLILASEKESDIRSTVAEAVVASGCGLLELRPIRLSLEDIFIQTITKDS</sequence>
<dbReference type="PANTHER" id="PTHR43335:SF4">
    <property type="entry name" value="ABC TRANSPORTER, ATP-BINDING PROTEIN"/>
    <property type="match status" value="1"/>
</dbReference>
<gene>
    <name evidence="6" type="ORF">A3F83_06585</name>
</gene>
<dbReference type="AlphaFoldDB" id="A0A1F5YS83"/>
<dbReference type="InterPro" id="IPR003593">
    <property type="entry name" value="AAA+_ATPase"/>
</dbReference>
<evidence type="ECO:0000256" key="3">
    <source>
        <dbReference type="ARBA" id="ARBA00022741"/>
    </source>
</evidence>
<accession>A0A1F5YS83</accession>
<dbReference type="SMART" id="SM00382">
    <property type="entry name" value="AAA"/>
    <property type="match status" value="1"/>
</dbReference>
<dbReference type="GO" id="GO:0016887">
    <property type="term" value="F:ATP hydrolysis activity"/>
    <property type="evidence" value="ECO:0007669"/>
    <property type="project" value="InterPro"/>
</dbReference>
<dbReference type="InterPro" id="IPR003439">
    <property type="entry name" value="ABC_transporter-like_ATP-bd"/>
</dbReference>
<evidence type="ECO:0000259" key="5">
    <source>
        <dbReference type="PROSITE" id="PS50893"/>
    </source>
</evidence>
<reference evidence="6 7" key="1">
    <citation type="journal article" date="2016" name="Nat. Commun.">
        <title>Thousands of microbial genomes shed light on interconnected biogeochemical processes in an aquifer system.</title>
        <authorList>
            <person name="Anantharaman K."/>
            <person name="Brown C.T."/>
            <person name="Hug L.A."/>
            <person name="Sharon I."/>
            <person name="Castelle C.J."/>
            <person name="Probst A.J."/>
            <person name="Thomas B.C."/>
            <person name="Singh A."/>
            <person name="Wilkins M.J."/>
            <person name="Karaoz U."/>
            <person name="Brodie E.L."/>
            <person name="Williams K.H."/>
            <person name="Hubbard S.S."/>
            <person name="Banfield J.F."/>
        </authorList>
    </citation>
    <scope>NUCLEOTIDE SEQUENCE [LARGE SCALE GENOMIC DNA]</scope>
</reference>
<dbReference type="GO" id="GO:0005524">
    <property type="term" value="F:ATP binding"/>
    <property type="evidence" value="ECO:0007669"/>
    <property type="project" value="UniProtKB-KW"/>
</dbReference>
<dbReference type="Proteomes" id="UP000179129">
    <property type="component" value="Unassembled WGS sequence"/>
</dbReference>